<gene>
    <name evidence="1" type="primary">ORF124724</name>
</gene>
<dbReference type="AlphaFoldDB" id="A0A0B7AJI9"/>
<accession>A0A0B7AJI9</accession>
<protein>
    <submittedName>
        <fullName evidence="1">Uncharacterized protein</fullName>
    </submittedName>
</protein>
<organism evidence="1">
    <name type="scientific">Arion vulgaris</name>
    <dbReference type="NCBI Taxonomy" id="1028688"/>
    <lineage>
        <taxon>Eukaryota</taxon>
        <taxon>Metazoa</taxon>
        <taxon>Spiralia</taxon>
        <taxon>Lophotrochozoa</taxon>
        <taxon>Mollusca</taxon>
        <taxon>Gastropoda</taxon>
        <taxon>Heterobranchia</taxon>
        <taxon>Euthyneura</taxon>
        <taxon>Panpulmonata</taxon>
        <taxon>Eupulmonata</taxon>
        <taxon>Stylommatophora</taxon>
        <taxon>Helicina</taxon>
        <taxon>Arionoidea</taxon>
        <taxon>Arionidae</taxon>
        <taxon>Arion</taxon>
    </lineage>
</organism>
<dbReference type="EMBL" id="HACG01034319">
    <property type="protein sequence ID" value="CEK81184.1"/>
    <property type="molecule type" value="Transcribed_RNA"/>
</dbReference>
<sequence>QVSKKKEGHYSQRTYLSTCQSAWHLMIAQSSFDIFIKHRLQAVETIINKQGVLK</sequence>
<proteinExistence type="predicted"/>
<name>A0A0B7AJI9_9EUPU</name>
<evidence type="ECO:0000313" key="1">
    <source>
        <dbReference type="EMBL" id="CEK81184.1"/>
    </source>
</evidence>
<reference evidence="1" key="1">
    <citation type="submission" date="2014-12" db="EMBL/GenBank/DDBJ databases">
        <title>Insight into the proteome of Arion vulgaris.</title>
        <authorList>
            <person name="Aradska J."/>
            <person name="Bulat T."/>
            <person name="Smidak R."/>
            <person name="Sarate P."/>
            <person name="Gangsoo J."/>
            <person name="Sialana F."/>
            <person name="Bilban M."/>
            <person name="Lubec G."/>
        </authorList>
    </citation>
    <scope>NUCLEOTIDE SEQUENCE</scope>
    <source>
        <tissue evidence="1">Skin</tissue>
    </source>
</reference>
<feature type="non-terminal residue" evidence="1">
    <location>
        <position position="1"/>
    </location>
</feature>